<name>A0ABW8N2Z4_9BURK</name>
<comment type="caution">
    <text evidence="1">The sequence shown here is derived from an EMBL/GenBank/DDBJ whole genome shotgun (WGS) entry which is preliminary data.</text>
</comment>
<evidence type="ECO:0000313" key="2">
    <source>
        <dbReference type="Proteomes" id="UP001620514"/>
    </source>
</evidence>
<evidence type="ECO:0000313" key="1">
    <source>
        <dbReference type="EMBL" id="MFK4449021.1"/>
    </source>
</evidence>
<gene>
    <name evidence="1" type="ORF">ABH943_009066</name>
</gene>
<keyword evidence="2" id="KW-1185">Reference proteome</keyword>
<accession>A0ABW8N2Z4</accession>
<protein>
    <submittedName>
        <fullName evidence="1">Uncharacterized protein</fullName>
    </submittedName>
</protein>
<dbReference type="Gene3D" id="3.40.50.2300">
    <property type="match status" value="1"/>
</dbReference>
<dbReference type="Proteomes" id="UP001620514">
    <property type="component" value="Unassembled WGS sequence"/>
</dbReference>
<dbReference type="EMBL" id="JBIYDN010000076">
    <property type="protein sequence ID" value="MFK4449021.1"/>
    <property type="molecule type" value="Genomic_DNA"/>
</dbReference>
<reference evidence="1 2" key="1">
    <citation type="submission" date="2024-11" db="EMBL/GenBank/DDBJ databases">
        <title>Using genomics to understand microbial adaptation to soil warming.</title>
        <authorList>
            <person name="Deangelis K.M. PhD."/>
        </authorList>
    </citation>
    <scope>NUCLEOTIDE SEQUENCE [LARGE SCALE GENOMIC DNA]</scope>
    <source>
        <strain evidence="1 2">GAS97</strain>
    </source>
</reference>
<organism evidence="1 2">
    <name type="scientific">Caballeronia udeis</name>
    <dbReference type="NCBI Taxonomy" id="1232866"/>
    <lineage>
        <taxon>Bacteria</taxon>
        <taxon>Pseudomonadati</taxon>
        <taxon>Pseudomonadota</taxon>
        <taxon>Betaproteobacteria</taxon>
        <taxon>Burkholderiales</taxon>
        <taxon>Burkholderiaceae</taxon>
        <taxon>Caballeronia</taxon>
    </lineage>
</organism>
<sequence length="83" mass="8994">MFELRRSRKPCLVVGLVPIAHFLFTAVHAFAQEIVVYIALAAPMTSPYVAYGKDTANSAKLATDEANETVNRWTADQAPTGLG</sequence>
<proteinExistence type="predicted"/>